<evidence type="ECO:0000256" key="2">
    <source>
        <dbReference type="ARBA" id="ARBA00022801"/>
    </source>
</evidence>
<feature type="domain" description="CN hydrolase" evidence="4">
    <location>
        <begin position="22"/>
        <end position="303"/>
    </location>
</feature>
<protein>
    <recommendedName>
        <fullName evidence="4">CN hydrolase domain-containing protein</fullName>
    </recommendedName>
</protein>
<dbReference type="AlphaFoldDB" id="A0AAV1ZMI6"/>
<dbReference type="PANTHER" id="PTHR10609:SF27">
    <property type="entry name" value="CN HYDROLASE DOMAIN-CONTAINING PROTEIN-RELATED"/>
    <property type="match status" value="1"/>
</dbReference>
<dbReference type="InterPro" id="IPR003010">
    <property type="entry name" value="C-N_Hydrolase"/>
</dbReference>
<dbReference type="PROSITE" id="PS50263">
    <property type="entry name" value="CN_HYDROLASE"/>
    <property type="match status" value="1"/>
</dbReference>
<evidence type="ECO:0000256" key="1">
    <source>
        <dbReference type="ARBA" id="ARBA00008225"/>
    </source>
</evidence>
<gene>
    <name evidence="5" type="ORF">LARSCL_LOCUS6556</name>
</gene>
<feature type="chain" id="PRO_5043976688" description="CN hydrolase domain-containing protein" evidence="3">
    <location>
        <begin position="19"/>
        <end position="523"/>
    </location>
</feature>
<keyword evidence="2" id="KW-0378">Hydrolase</keyword>
<comment type="similarity">
    <text evidence="1">Belongs to the carbon-nitrogen hydrolase superfamily. BTD/VNN family.</text>
</comment>
<accession>A0AAV1ZMI6</accession>
<dbReference type="Pfam" id="PF19018">
    <property type="entry name" value="Vanin_C"/>
    <property type="match status" value="1"/>
</dbReference>
<dbReference type="Gene3D" id="3.60.110.10">
    <property type="entry name" value="Carbon-nitrogen hydrolase"/>
    <property type="match status" value="1"/>
</dbReference>
<dbReference type="PANTHER" id="PTHR10609">
    <property type="entry name" value="BIOTINIDASE-RELATED"/>
    <property type="match status" value="1"/>
</dbReference>
<organism evidence="5 6">
    <name type="scientific">Larinioides sclopetarius</name>
    <dbReference type="NCBI Taxonomy" id="280406"/>
    <lineage>
        <taxon>Eukaryota</taxon>
        <taxon>Metazoa</taxon>
        <taxon>Ecdysozoa</taxon>
        <taxon>Arthropoda</taxon>
        <taxon>Chelicerata</taxon>
        <taxon>Arachnida</taxon>
        <taxon>Araneae</taxon>
        <taxon>Araneomorphae</taxon>
        <taxon>Entelegynae</taxon>
        <taxon>Araneoidea</taxon>
        <taxon>Araneidae</taxon>
        <taxon>Larinioides</taxon>
    </lineage>
</organism>
<dbReference type="Proteomes" id="UP001497382">
    <property type="component" value="Unassembled WGS sequence"/>
</dbReference>
<evidence type="ECO:0000313" key="5">
    <source>
        <dbReference type="EMBL" id="CAL1272737.1"/>
    </source>
</evidence>
<evidence type="ECO:0000313" key="6">
    <source>
        <dbReference type="Proteomes" id="UP001497382"/>
    </source>
</evidence>
<dbReference type="InterPro" id="IPR040154">
    <property type="entry name" value="Biotinidase/VNN"/>
</dbReference>
<dbReference type="SUPFAM" id="SSF56317">
    <property type="entry name" value="Carbon-nitrogen hydrolase"/>
    <property type="match status" value="1"/>
</dbReference>
<dbReference type="Pfam" id="PF00795">
    <property type="entry name" value="CN_hydrolase"/>
    <property type="match status" value="1"/>
</dbReference>
<dbReference type="EMBL" id="CAXIEN010000063">
    <property type="protein sequence ID" value="CAL1272737.1"/>
    <property type="molecule type" value="Genomic_DNA"/>
</dbReference>
<keyword evidence="6" id="KW-1185">Reference proteome</keyword>
<comment type="caution">
    <text evidence="5">The sequence shown here is derived from an EMBL/GenBank/DDBJ whole genome shotgun (WGS) entry which is preliminary data.</text>
</comment>
<dbReference type="GO" id="GO:0016787">
    <property type="term" value="F:hydrolase activity"/>
    <property type="evidence" value="ECO:0007669"/>
    <property type="project" value="UniProtKB-KW"/>
</dbReference>
<dbReference type="InterPro" id="IPR036526">
    <property type="entry name" value="C-N_Hydrolase_sf"/>
</dbReference>
<evidence type="ECO:0000256" key="3">
    <source>
        <dbReference type="SAM" id="SignalP"/>
    </source>
</evidence>
<reference evidence="5 6" key="1">
    <citation type="submission" date="2024-04" db="EMBL/GenBank/DDBJ databases">
        <authorList>
            <person name="Rising A."/>
            <person name="Reimegard J."/>
            <person name="Sonavane S."/>
            <person name="Akerstrom W."/>
            <person name="Nylinder S."/>
            <person name="Hedman E."/>
            <person name="Kallberg Y."/>
        </authorList>
    </citation>
    <scope>NUCLEOTIDE SEQUENCE [LARGE SCALE GENOMIC DNA]</scope>
</reference>
<sequence>MLPFIFYLSLFLPATVLGKDYFTAAVFEHRLQLRNAVGKEPMEIKTANLQYFGKAVEVAAQKGADIILFNEYGTFLVRTRKGLVNYAEYVPDPKLQKFNPCVENAKDRIILHTVSCFARKNNIYIVANLVGSEPCEATCDAAEVENCDAKCPDDGVFFYNTNVAFDREGNLIARYRKVHPYYREVANAAEEPEFSVFETEFGKFGMIVCFDLVFEEAILLKDEYGIDTLLFPTYWFDDIVLLNAVEFQQAWAIANGVNVLSANTHAPGSGSMGSGIFSKDDGALVYTYEPDGKSKLLLANVRLKGDSNIPNISSILEITPDSAAPISETGEKFPEHCYDKVVGPVKNEVDYRCLKLKLEKYSFTKLEEPSGEVQACNNDLCCALSYSTQNLQDEYYLAAYDGLNDAFGYFHWWEEVCVLARCDPHDGKPCALQPSRSKTVFQKIELKGNFKSKRVYPSVSTSDNRLASKQEWTYKQTEGETVLSYQSRSDLPMLRAALLGRSYERDPEFVPYYPTQFERDGRD</sequence>
<name>A0AAV1ZMI6_9ARAC</name>
<feature type="signal peptide" evidence="3">
    <location>
        <begin position="1"/>
        <end position="18"/>
    </location>
</feature>
<evidence type="ECO:0000259" key="4">
    <source>
        <dbReference type="PROSITE" id="PS50263"/>
    </source>
</evidence>
<dbReference type="InterPro" id="IPR043957">
    <property type="entry name" value="Vanin_C"/>
</dbReference>
<proteinExistence type="inferred from homology"/>
<keyword evidence="3" id="KW-0732">Signal</keyword>